<dbReference type="EMBL" id="CVRR01000009">
    <property type="protein sequence ID" value="CRL35753.1"/>
    <property type="molecule type" value="Genomic_DNA"/>
</dbReference>
<dbReference type="Proteomes" id="UP000095495">
    <property type="component" value="Unassembled WGS sequence"/>
</dbReference>
<reference evidence="4 7" key="3">
    <citation type="journal article" date="2019" name="Nat. Med.">
        <title>A library of human gut bacterial isolates paired with longitudinal multiomics data enables mechanistic microbiome research.</title>
        <authorList>
            <person name="Poyet M."/>
            <person name="Groussin M."/>
            <person name="Gibbons S.M."/>
            <person name="Avila-Pacheco J."/>
            <person name="Jiang X."/>
            <person name="Kearney S.M."/>
            <person name="Perrotta A.R."/>
            <person name="Berdy B."/>
            <person name="Zhao S."/>
            <person name="Lieberman T.D."/>
            <person name="Swanson P.K."/>
            <person name="Smith M."/>
            <person name="Roesemann S."/>
            <person name="Alexander J.E."/>
            <person name="Rich S.A."/>
            <person name="Livny J."/>
            <person name="Vlamakis H."/>
            <person name="Clish C."/>
            <person name="Bullock K."/>
            <person name="Deik A."/>
            <person name="Scott J."/>
            <person name="Pierce K.A."/>
            <person name="Xavier R.J."/>
            <person name="Alm E.J."/>
        </authorList>
    </citation>
    <scope>NUCLEOTIDE SEQUENCE [LARGE SCALE GENOMIC DNA]</scope>
    <source>
        <strain evidence="4 7">BIOML-A1</strain>
    </source>
</reference>
<evidence type="ECO:0000313" key="2">
    <source>
        <dbReference type="EMBL" id="CRL35753.1"/>
    </source>
</evidence>
<proteinExistence type="predicted"/>
<evidence type="ECO:0000313" key="7">
    <source>
        <dbReference type="Proteomes" id="UP000446657"/>
    </source>
</evidence>
<dbReference type="GeneID" id="97995006"/>
<dbReference type="STRING" id="301302.ERS852420_03487"/>
<name>A0A0M6WGT2_9FIRM</name>
<dbReference type="RefSeq" id="WP_005608346.1">
    <property type="nucleotide sequence ID" value="NZ_CP173697.1"/>
</dbReference>
<evidence type="ECO:0000313" key="3">
    <source>
        <dbReference type="EMBL" id="CUN20878.1"/>
    </source>
</evidence>
<sequence length="114" mass="12278">MRAKKVIVGVAISAMLISSSIPVMAFSVTNGNKTFDKKWELSTTSDGGKGVLTYGYNTLAINEDYAHAYHSTKDHYAYVKNGNGSFSGSNVGKGNWSKIEVAHKGNSITYGNSY</sequence>
<keyword evidence="1" id="KW-0732">Signal</keyword>
<dbReference type="OrthoDB" id="2058870at2"/>
<evidence type="ECO:0000256" key="1">
    <source>
        <dbReference type="SAM" id="SignalP"/>
    </source>
</evidence>
<organism evidence="2 5">
    <name type="scientific">Roseburia faecis</name>
    <dbReference type="NCBI Taxonomy" id="301302"/>
    <lineage>
        <taxon>Bacteria</taxon>
        <taxon>Bacillati</taxon>
        <taxon>Bacillota</taxon>
        <taxon>Clostridia</taxon>
        <taxon>Lachnospirales</taxon>
        <taxon>Lachnospiraceae</taxon>
        <taxon>Roseburia</taxon>
    </lineage>
</organism>
<accession>A0A0M6WGT2</accession>
<dbReference type="Proteomes" id="UP000446657">
    <property type="component" value="Unassembled WGS sequence"/>
</dbReference>
<dbReference type="AlphaFoldDB" id="A0A0M6WGT2"/>
<evidence type="ECO:0000313" key="4">
    <source>
        <dbReference type="EMBL" id="MTR83336.1"/>
    </source>
</evidence>
<reference evidence="2" key="2">
    <citation type="submission" date="2015-05" db="EMBL/GenBank/DDBJ databases">
        <authorList>
            <person name="Wang D.B."/>
            <person name="Wang M."/>
        </authorList>
    </citation>
    <scope>NUCLEOTIDE SEQUENCE [LARGE SCALE GENOMIC DNA]</scope>
    <source>
        <strain evidence="2">M72</strain>
    </source>
</reference>
<evidence type="ECO:0008006" key="8">
    <source>
        <dbReference type="Google" id="ProtNLM"/>
    </source>
</evidence>
<dbReference type="Proteomes" id="UP000049979">
    <property type="component" value="Unassembled WGS sequence"/>
</dbReference>
<protein>
    <recommendedName>
        <fullName evidence="8">Lactococcin 972 family bacteriocin</fullName>
    </recommendedName>
</protein>
<feature type="signal peptide" evidence="1">
    <location>
        <begin position="1"/>
        <end position="25"/>
    </location>
</feature>
<feature type="chain" id="PRO_5041793766" description="Lactococcin 972 family bacteriocin" evidence="1">
    <location>
        <begin position="26"/>
        <end position="114"/>
    </location>
</feature>
<reference evidence="5" key="1">
    <citation type="submission" date="2015-05" db="EMBL/GenBank/DDBJ databases">
        <authorList>
            <consortium name="Pathogen Informatics"/>
        </authorList>
    </citation>
    <scope>NUCLEOTIDE SEQUENCE [LARGE SCALE GENOMIC DNA]</scope>
    <source>
        <strain evidence="3 6">2789STDY5608863</strain>
        <strain evidence="5">M72</strain>
    </source>
</reference>
<keyword evidence="5" id="KW-1185">Reference proteome</keyword>
<dbReference type="EMBL" id="WNAL01000080">
    <property type="protein sequence ID" value="MTR83336.1"/>
    <property type="molecule type" value="Genomic_DNA"/>
</dbReference>
<evidence type="ECO:0000313" key="6">
    <source>
        <dbReference type="Proteomes" id="UP000095495"/>
    </source>
</evidence>
<evidence type="ECO:0000313" key="5">
    <source>
        <dbReference type="Proteomes" id="UP000049979"/>
    </source>
</evidence>
<gene>
    <name evidence="3" type="ORF">ERS852420_03487</name>
    <name evidence="4" type="ORF">GMD30_17130</name>
    <name evidence="2" type="ORF">M72_24621</name>
</gene>
<dbReference type="EMBL" id="CYXV01000027">
    <property type="protein sequence ID" value="CUN20878.1"/>
    <property type="molecule type" value="Genomic_DNA"/>
</dbReference>